<gene>
    <name evidence="2" type="ORF">AWM68_06285</name>
</gene>
<dbReference type="GO" id="GO:0003677">
    <property type="term" value="F:DNA binding"/>
    <property type="evidence" value="ECO:0007669"/>
    <property type="project" value="InterPro"/>
</dbReference>
<protein>
    <recommendedName>
        <fullName evidence="1">Restriction endonuclease type IV Mrr domain-containing protein</fullName>
    </recommendedName>
</protein>
<dbReference type="GO" id="GO:0004519">
    <property type="term" value="F:endonuclease activity"/>
    <property type="evidence" value="ECO:0007669"/>
    <property type="project" value="InterPro"/>
</dbReference>
<dbReference type="InterPro" id="IPR007560">
    <property type="entry name" value="Restrct_endonuc_IV_Mrr"/>
</dbReference>
<comment type="caution">
    <text evidence="2">The sequence shown here is derived from an EMBL/GenBank/DDBJ whole genome shotgun (WGS) entry which is preliminary data.</text>
</comment>
<keyword evidence="3" id="KW-1185">Reference proteome</keyword>
<dbReference type="SUPFAM" id="SSF52980">
    <property type="entry name" value="Restriction endonuclease-like"/>
    <property type="match status" value="1"/>
</dbReference>
<sequence>MIEWDKVNARYFEHFIHYALGKAGYINRDWLGRGGGDGGRDVVADTFEQLPFSVGYMRKWIFQCKRWKRMPTTTQIINEINTAAQHHPDFWVLVIPLDPTASVIDFLKKIQVNYNFKLIMMPRANLEEIIHTYPESLNILREGTLLEGSDSFVGN</sequence>
<dbReference type="Proteomes" id="UP000076567">
    <property type="component" value="Unassembled WGS sequence"/>
</dbReference>
<evidence type="ECO:0000259" key="1">
    <source>
        <dbReference type="Pfam" id="PF04471"/>
    </source>
</evidence>
<dbReference type="EMBL" id="LRFC01000023">
    <property type="protein sequence ID" value="KZE65984.1"/>
    <property type="molecule type" value="Genomic_DNA"/>
</dbReference>
<dbReference type="OrthoDB" id="2889361at2"/>
<reference evidence="3" key="1">
    <citation type="submission" date="2016-01" db="EMBL/GenBank/DDBJ databases">
        <title>Draft genome of Chromobacterium sp. F49.</title>
        <authorList>
            <person name="Hong K.W."/>
        </authorList>
    </citation>
    <scope>NUCLEOTIDE SEQUENCE [LARGE SCALE GENOMIC DNA]</scope>
    <source>
        <strain evidence="3">P7IIIA</strain>
    </source>
</reference>
<dbReference type="Gene3D" id="3.40.1350.10">
    <property type="match status" value="1"/>
</dbReference>
<name>A0A163QZU8_9BACL</name>
<dbReference type="AlphaFoldDB" id="A0A163QZU8"/>
<dbReference type="InterPro" id="IPR011856">
    <property type="entry name" value="tRNA_endonuc-like_dom_sf"/>
</dbReference>
<organism evidence="2 3">
    <name type="scientific">Fictibacillus phosphorivorans</name>
    <dbReference type="NCBI Taxonomy" id="1221500"/>
    <lineage>
        <taxon>Bacteria</taxon>
        <taxon>Bacillati</taxon>
        <taxon>Bacillota</taxon>
        <taxon>Bacilli</taxon>
        <taxon>Bacillales</taxon>
        <taxon>Fictibacillaceae</taxon>
        <taxon>Fictibacillus</taxon>
    </lineage>
</organism>
<dbReference type="RefSeq" id="WP_066241109.1">
    <property type="nucleotide sequence ID" value="NZ_LRFC01000023.1"/>
</dbReference>
<proteinExistence type="predicted"/>
<dbReference type="InterPro" id="IPR011335">
    <property type="entry name" value="Restrct_endonuc-II-like"/>
</dbReference>
<dbReference type="GO" id="GO:0009307">
    <property type="term" value="P:DNA restriction-modification system"/>
    <property type="evidence" value="ECO:0007669"/>
    <property type="project" value="InterPro"/>
</dbReference>
<evidence type="ECO:0000313" key="2">
    <source>
        <dbReference type="EMBL" id="KZE65984.1"/>
    </source>
</evidence>
<dbReference type="Pfam" id="PF04471">
    <property type="entry name" value="Mrr_cat"/>
    <property type="match status" value="1"/>
</dbReference>
<accession>A0A163QZU8</accession>
<feature type="domain" description="Restriction endonuclease type IV Mrr" evidence="1">
    <location>
        <begin position="5"/>
        <end position="111"/>
    </location>
</feature>
<evidence type="ECO:0000313" key="3">
    <source>
        <dbReference type="Proteomes" id="UP000076567"/>
    </source>
</evidence>